<dbReference type="RefSeq" id="WP_211312364.1">
    <property type="nucleotide sequence ID" value="NZ_BAAABL010000041.1"/>
</dbReference>
<keyword evidence="1" id="KW-0472">Membrane</keyword>
<sequence>MSLHALDDTDDAITVTIAFCRGLAVREWPKLALIALLSGGTAATSSLTGSFDIGGPGPTAGPTGGPGMGPMGMGAGGLPSVGFELFVAAIAGLVLLGLVLGALSATFQFVFVDALVTGDVAIRRPFAAHWRDGVRVFAFELAVGLPALAVGVLAVAPLLVGLPAGPFFLLLLPVAGLLALLASVVVGFTRAFVVPIVYHTDVGVLAAWRRLLGVVRANPGEYGAFVVVNFVLALIAGVIVGIGAFVAALVVTIPFGIVFGLPFALAGASGVLPWVWLAIGLLLGGLAFLLGVGLVTAPVQAALRYYALLVLGDTEPDLALVADRRAAARRDD</sequence>
<dbReference type="AlphaFoldDB" id="A0AAV3S6D6"/>
<keyword evidence="1" id="KW-0812">Transmembrane</keyword>
<accession>A0AAV3S6D6</accession>
<evidence type="ECO:0000256" key="1">
    <source>
        <dbReference type="SAM" id="Phobius"/>
    </source>
</evidence>
<gene>
    <name evidence="2" type="ORF">GCM10009066_10930</name>
</gene>
<name>A0AAV3S6D6_9EURY</name>
<proteinExistence type="predicted"/>
<comment type="caution">
    <text evidence="2">The sequence shown here is derived from an EMBL/GenBank/DDBJ whole genome shotgun (WGS) entry which is preliminary data.</text>
</comment>
<evidence type="ECO:0008006" key="4">
    <source>
        <dbReference type="Google" id="ProtNLM"/>
    </source>
</evidence>
<dbReference type="Pfam" id="PF24400">
    <property type="entry name" value="DUF7544"/>
    <property type="match status" value="1"/>
</dbReference>
<feature type="transmembrane region" description="Helical" evidence="1">
    <location>
        <begin position="85"/>
        <end position="116"/>
    </location>
</feature>
<evidence type="ECO:0000313" key="3">
    <source>
        <dbReference type="Proteomes" id="UP001500837"/>
    </source>
</evidence>
<dbReference type="Proteomes" id="UP001500837">
    <property type="component" value="Unassembled WGS sequence"/>
</dbReference>
<reference evidence="2 3" key="1">
    <citation type="journal article" date="2019" name="Int. J. Syst. Evol. Microbiol.">
        <title>The Global Catalogue of Microorganisms (GCM) 10K type strain sequencing project: providing services to taxonomists for standard genome sequencing and annotation.</title>
        <authorList>
            <consortium name="The Broad Institute Genomics Platform"/>
            <consortium name="The Broad Institute Genome Sequencing Center for Infectious Disease"/>
            <person name="Wu L."/>
            <person name="Ma J."/>
        </authorList>
    </citation>
    <scope>NUCLEOTIDE SEQUENCE [LARGE SCALE GENOMIC DNA]</scope>
    <source>
        <strain evidence="2 3">JCM 16330</strain>
    </source>
</reference>
<evidence type="ECO:0000313" key="2">
    <source>
        <dbReference type="EMBL" id="GAA0298523.1"/>
    </source>
</evidence>
<dbReference type="EMBL" id="BAAABL010000041">
    <property type="protein sequence ID" value="GAA0298523.1"/>
    <property type="molecule type" value="Genomic_DNA"/>
</dbReference>
<keyword evidence="3" id="KW-1185">Reference proteome</keyword>
<feature type="transmembrane region" description="Helical" evidence="1">
    <location>
        <begin position="274"/>
        <end position="295"/>
    </location>
</feature>
<organism evidence="2 3">
    <name type="scientific">Halarchaeum salinum</name>
    <dbReference type="NCBI Taxonomy" id="489912"/>
    <lineage>
        <taxon>Archaea</taxon>
        <taxon>Methanobacteriati</taxon>
        <taxon>Methanobacteriota</taxon>
        <taxon>Stenosarchaea group</taxon>
        <taxon>Halobacteria</taxon>
        <taxon>Halobacteriales</taxon>
        <taxon>Halobacteriaceae</taxon>
    </lineage>
</organism>
<keyword evidence="1" id="KW-1133">Transmembrane helix</keyword>
<protein>
    <recommendedName>
        <fullName evidence="4">Membrane domain of glycerophosphoryl diester phosphodiesterase</fullName>
    </recommendedName>
</protein>
<feature type="transmembrane region" description="Helical" evidence="1">
    <location>
        <begin position="222"/>
        <end position="242"/>
    </location>
</feature>
<feature type="transmembrane region" description="Helical" evidence="1">
    <location>
        <begin position="137"/>
        <end position="160"/>
    </location>
</feature>
<dbReference type="InterPro" id="IPR055966">
    <property type="entry name" value="DUF7544"/>
</dbReference>
<feature type="transmembrane region" description="Helical" evidence="1">
    <location>
        <begin position="166"/>
        <end position="185"/>
    </location>
</feature>